<accession>A0A1K1NS93</accession>
<name>A0A1K1NS93_9BACT</name>
<dbReference type="SUPFAM" id="SSF49899">
    <property type="entry name" value="Concanavalin A-like lectins/glucanases"/>
    <property type="match status" value="1"/>
</dbReference>
<organism evidence="3 5">
    <name type="scientific">Chitinophaga sancti</name>
    <dbReference type="NCBI Taxonomy" id="1004"/>
    <lineage>
        <taxon>Bacteria</taxon>
        <taxon>Pseudomonadati</taxon>
        <taxon>Bacteroidota</taxon>
        <taxon>Chitinophagia</taxon>
        <taxon>Chitinophagales</taxon>
        <taxon>Chitinophagaceae</taxon>
        <taxon>Chitinophaga</taxon>
    </lineage>
</organism>
<reference evidence="3 5" key="1">
    <citation type="submission" date="2016-11" db="EMBL/GenBank/DDBJ databases">
        <authorList>
            <person name="Jaros S."/>
            <person name="Januszkiewicz K."/>
            <person name="Wedrychowicz H."/>
        </authorList>
    </citation>
    <scope>NUCLEOTIDE SEQUENCE [LARGE SCALE GENOMIC DNA]</scope>
    <source>
        <strain evidence="3 5">DSM 784</strain>
    </source>
</reference>
<dbReference type="Pfam" id="PF18911">
    <property type="entry name" value="PKD_4"/>
    <property type="match status" value="3"/>
</dbReference>
<reference evidence="4 6" key="2">
    <citation type="submission" date="2023-11" db="EMBL/GenBank/DDBJ databases">
        <title>MicrobeMod: A computational toolkit for identifying prokaryotic methylation and restriction-modification with nanopore sequencing.</title>
        <authorList>
            <person name="Crits-Christoph A."/>
            <person name="Kang S.C."/>
            <person name="Lee H."/>
            <person name="Ostrov N."/>
        </authorList>
    </citation>
    <scope>NUCLEOTIDE SEQUENCE [LARGE SCALE GENOMIC DNA]</scope>
    <source>
        <strain evidence="4 6">ATCC 23090</strain>
    </source>
</reference>
<protein>
    <submittedName>
        <fullName evidence="3">Gliding motility-associated C-terminal domain-containing protein</fullName>
    </submittedName>
    <submittedName>
        <fullName evidence="4">PKD domain-containing protein</fullName>
    </submittedName>
</protein>
<keyword evidence="1" id="KW-0732">Signal</keyword>
<dbReference type="GO" id="GO:0004553">
    <property type="term" value="F:hydrolase activity, hydrolyzing O-glycosyl compounds"/>
    <property type="evidence" value="ECO:0007669"/>
    <property type="project" value="UniProtKB-ARBA"/>
</dbReference>
<dbReference type="Proteomes" id="UP000183788">
    <property type="component" value="Unassembled WGS sequence"/>
</dbReference>
<feature type="domain" description="PKD" evidence="2">
    <location>
        <begin position="425"/>
        <end position="461"/>
    </location>
</feature>
<evidence type="ECO:0000313" key="3">
    <source>
        <dbReference type="EMBL" id="SFW38344.1"/>
    </source>
</evidence>
<dbReference type="InterPro" id="IPR026341">
    <property type="entry name" value="T9SS_type_B"/>
</dbReference>
<dbReference type="CDD" id="cd00146">
    <property type="entry name" value="PKD"/>
    <property type="match status" value="1"/>
</dbReference>
<gene>
    <name evidence="3" type="ORF">SAMN05661012_01448</name>
    <name evidence="4" type="ORF">SR876_22580</name>
</gene>
<sequence>MSRSTGFIMVLLCLSLLAKAQLQTPYILNGSATQRTCNCYVLTQDVNKSSGTVWNKNLIDLRNSFDYFFDVNLGCKDYDGADGIGFILQTKGTNLGATGSGIGFQGISPSLGIIIDTYQNSIDNDPSYDHLAIQMDGVTDHNAINNLAGPVTALDGNDNIEDCKWHIFRVKWDAAVMQMTVTMDGVLRLSLDKDVVHDIFGNNPMVYWGFAGSTGGSYNVQQFCAALRPQLDFRNDQRFCIGDPIVFRDSSKSFGTITRWQWDFGDGTTSTVSQPGMHQYAKPGVYDVTMVIEDNSGCISDTMHQQVTIGTYPVAEMSSHPLCLGRPLTIKDATTLDVGTLTEWDWELNGHSASGQNIVADFTTPGTYPVKLSVLTKEGCKDDTIQMLSVYNTPSISASGHDACIGDAIDFSGTNLTPGVALAGWHWNLGDGNTATVKDIDYTYKAGGRYTAEVYAVSKDGCFSDSFRIPVKIVDIKLDAGRDTLIAKGQPLQLNAVATGDNLSYSWYPPTGLNDVLIPDPVAVLFQDVRYVLIVNSPEGCVQMDTLLVKAYTGPEFYVPNAFSPNHDGQNDMFRAIAAGVPQLDFLCVWDRWGKEVFRTSELTGAWDGTFKGQDSPVGTYVYQIQGTDYTGHKFSRKGTVTLVR</sequence>
<feature type="chain" id="PRO_5013086047" evidence="1">
    <location>
        <begin position="21"/>
        <end position="645"/>
    </location>
</feature>
<dbReference type="Pfam" id="PF13585">
    <property type="entry name" value="CHU_C"/>
    <property type="match status" value="1"/>
</dbReference>
<dbReference type="PANTHER" id="PTHR12223">
    <property type="entry name" value="VESICULAR MANNOSE-BINDING LECTIN"/>
    <property type="match status" value="1"/>
</dbReference>
<dbReference type="PROSITE" id="PS50093">
    <property type="entry name" value="PKD"/>
    <property type="match status" value="2"/>
</dbReference>
<dbReference type="InterPro" id="IPR035986">
    <property type="entry name" value="PKD_dom_sf"/>
</dbReference>
<dbReference type="InterPro" id="IPR013783">
    <property type="entry name" value="Ig-like_fold"/>
</dbReference>
<dbReference type="InterPro" id="IPR000601">
    <property type="entry name" value="PKD_dom"/>
</dbReference>
<feature type="signal peptide" evidence="1">
    <location>
        <begin position="1"/>
        <end position="20"/>
    </location>
</feature>
<evidence type="ECO:0000256" key="1">
    <source>
        <dbReference type="SAM" id="SignalP"/>
    </source>
</evidence>
<feature type="domain" description="PKD" evidence="2">
    <location>
        <begin position="250"/>
        <end position="297"/>
    </location>
</feature>
<dbReference type="GO" id="GO:0005975">
    <property type="term" value="P:carbohydrate metabolic process"/>
    <property type="evidence" value="ECO:0007669"/>
    <property type="project" value="UniProtKB-ARBA"/>
</dbReference>
<dbReference type="RefSeq" id="WP_072358409.1">
    <property type="nucleotide sequence ID" value="NZ_CP139972.1"/>
</dbReference>
<dbReference type="OrthoDB" id="1490014at2"/>
<dbReference type="SUPFAM" id="SSF49299">
    <property type="entry name" value="PKD domain"/>
    <property type="match status" value="3"/>
</dbReference>
<evidence type="ECO:0000259" key="2">
    <source>
        <dbReference type="PROSITE" id="PS50093"/>
    </source>
</evidence>
<evidence type="ECO:0000313" key="6">
    <source>
        <dbReference type="Proteomes" id="UP001326715"/>
    </source>
</evidence>
<proteinExistence type="predicted"/>
<dbReference type="Proteomes" id="UP001326715">
    <property type="component" value="Chromosome"/>
</dbReference>
<dbReference type="STRING" id="1004.SAMN05661012_01448"/>
<keyword evidence="6" id="KW-1185">Reference proteome</keyword>
<dbReference type="Gene3D" id="2.60.40.10">
    <property type="entry name" value="Immunoglobulins"/>
    <property type="match status" value="3"/>
</dbReference>
<dbReference type="InterPro" id="IPR013320">
    <property type="entry name" value="ConA-like_dom_sf"/>
</dbReference>
<dbReference type="NCBIfam" id="TIGR04131">
    <property type="entry name" value="Bac_Flav_CTERM"/>
    <property type="match status" value="1"/>
</dbReference>
<dbReference type="Gene3D" id="2.60.120.200">
    <property type="match status" value="1"/>
</dbReference>
<evidence type="ECO:0000313" key="5">
    <source>
        <dbReference type="Proteomes" id="UP000183788"/>
    </source>
</evidence>
<dbReference type="InterPro" id="IPR022409">
    <property type="entry name" value="PKD/Chitinase_dom"/>
</dbReference>
<dbReference type="EMBL" id="FPIZ01000004">
    <property type="protein sequence ID" value="SFW38344.1"/>
    <property type="molecule type" value="Genomic_DNA"/>
</dbReference>
<dbReference type="InterPro" id="IPR051136">
    <property type="entry name" value="Intracellular_Lectin-GPT"/>
</dbReference>
<evidence type="ECO:0000313" key="4">
    <source>
        <dbReference type="EMBL" id="WQG87718.1"/>
    </source>
</evidence>
<dbReference type="InterPro" id="IPR056573">
    <property type="entry name" value="Lectin_L-type_dom"/>
</dbReference>
<dbReference type="AlphaFoldDB" id="A0A1K1NS93"/>
<dbReference type="Pfam" id="PF18483">
    <property type="entry name" value="Lectin_L-type_dom"/>
    <property type="match status" value="1"/>
</dbReference>
<dbReference type="SMART" id="SM00089">
    <property type="entry name" value="PKD"/>
    <property type="match status" value="3"/>
</dbReference>
<dbReference type="EMBL" id="CP140154">
    <property type="protein sequence ID" value="WQG87718.1"/>
    <property type="molecule type" value="Genomic_DNA"/>
</dbReference>
<dbReference type="CDD" id="cd01951">
    <property type="entry name" value="lectin_L-type"/>
    <property type="match status" value="1"/>
</dbReference>